<sequence>MQIRYILDYLADLSVSVSLSPFVRHAPTLNLKPLLCISLLVLLLLPLSLSCDTQQPSHCLAVTDRTVYGLLLSLKRLTSLLQSFVNVLHTLTCKMKNLQLSYLNEDVGRALIRSVLSSVLCSCPEKPTKKPNVNSKRRRAATRRRRNDRTKKGKETRKLCRAKAILSAMTECYEMLNSL</sequence>
<name>A0A3Q0R4B4_AMPCI</name>
<dbReference type="STRING" id="61819.ENSACIP00000004120"/>
<proteinExistence type="predicted"/>
<protein>
    <recommendedName>
        <fullName evidence="4">Interleukin-7</fullName>
    </recommendedName>
</protein>
<evidence type="ECO:0000313" key="3">
    <source>
        <dbReference type="Proteomes" id="UP000261340"/>
    </source>
</evidence>
<reference evidence="2" key="2">
    <citation type="submission" date="2025-09" db="UniProtKB">
        <authorList>
            <consortium name="Ensembl"/>
        </authorList>
    </citation>
    <scope>IDENTIFICATION</scope>
</reference>
<dbReference type="Proteomes" id="UP000261340">
    <property type="component" value="Unplaced"/>
</dbReference>
<accession>A0A3Q0R4B4</accession>
<dbReference type="GeneTree" id="ENSGT00670000099476"/>
<dbReference type="AlphaFoldDB" id="A0A3Q0R4B4"/>
<dbReference type="Ensembl" id="ENSACIT00000004255.1">
    <property type="protein sequence ID" value="ENSACIP00000004120.1"/>
    <property type="gene ID" value="ENSACIG00000003268.1"/>
</dbReference>
<evidence type="ECO:0008006" key="4">
    <source>
        <dbReference type="Google" id="ProtNLM"/>
    </source>
</evidence>
<organism evidence="2 3">
    <name type="scientific">Amphilophus citrinellus</name>
    <name type="common">Midas cichlid</name>
    <name type="synonym">Cichlasoma citrinellum</name>
    <dbReference type="NCBI Taxonomy" id="61819"/>
    <lineage>
        <taxon>Eukaryota</taxon>
        <taxon>Metazoa</taxon>
        <taxon>Chordata</taxon>
        <taxon>Craniata</taxon>
        <taxon>Vertebrata</taxon>
        <taxon>Euteleostomi</taxon>
        <taxon>Actinopterygii</taxon>
        <taxon>Neopterygii</taxon>
        <taxon>Teleostei</taxon>
        <taxon>Neoteleostei</taxon>
        <taxon>Acanthomorphata</taxon>
        <taxon>Ovalentaria</taxon>
        <taxon>Cichlomorphae</taxon>
        <taxon>Cichliformes</taxon>
        <taxon>Cichlidae</taxon>
        <taxon>New World cichlids</taxon>
        <taxon>Cichlasomatinae</taxon>
        <taxon>Heroini</taxon>
        <taxon>Amphilophus</taxon>
    </lineage>
</organism>
<evidence type="ECO:0000313" key="2">
    <source>
        <dbReference type="Ensembl" id="ENSACIP00000004120.1"/>
    </source>
</evidence>
<evidence type="ECO:0000256" key="1">
    <source>
        <dbReference type="SAM" id="MobiDB-lite"/>
    </source>
</evidence>
<keyword evidence="3" id="KW-1185">Reference proteome</keyword>
<feature type="region of interest" description="Disordered" evidence="1">
    <location>
        <begin position="127"/>
        <end position="155"/>
    </location>
</feature>
<dbReference type="OMA" id="ICCSCRE"/>
<feature type="compositionally biased region" description="Basic residues" evidence="1">
    <location>
        <begin position="135"/>
        <end position="155"/>
    </location>
</feature>
<reference evidence="2" key="1">
    <citation type="submission" date="2025-08" db="UniProtKB">
        <authorList>
            <consortium name="Ensembl"/>
        </authorList>
    </citation>
    <scope>IDENTIFICATION</scope>
</reference>